<proteinExistence type="predicted"/>
<feature type="region of interest" description="Disordered" evidence="5">
    <location>
        <begin position="518"/>
        <end position="575"/>
    </location>
</feature>
<protein>
    <submittedName>
        <fullName evidence="8">Uncharacterized protein</fullName>
    </submittedName>
</protein>
<evidence type="ECO:0000313" key="8">
    <source>
        <dbReference type="EMBL" id="KAJ4324466.1"/>
    </source>
</evidence>
<dbReference type="CDD" id="cd02440">
    <property type="entry name" value="AdoMet_MTases"/>
    <property type="match status" value="1"/>
</dbReference>
<feature type="region of interest" description="Disordered" evidence="5">
    <location>
        <begin position="600"/>
        <end position="652"/>
    </location>
</feature>
<sequence length="682" mass="74641">MAQQKDMWSSKAYQNSASFVPKLATKVISWLDLQKDDVLLDIGCGDGILNVEFAKILAQGSGSMHGIDSSPSMIEAARELCKDSKNSTFETIDATQLVSKPELQQGTFTKAFSNAAMHWILRPEETREQFFKGVYAALAPGGTFVFEMGGLGNVSEMRAAALGAVARRVGMKAALAADPWFFPDEAWATKFLEEAGFVVERAEREWRPTPADKGGVEGWIRLMASKILDAVPGEAEREAAVQECVEVLRESSLPRLAATTSTTMAEHDALVLSYVHLNSFPRASDALHTLKKVASLVKPIMRARNWKVRELAEFYPEQGNLLGLNVNRGMKICLRLRHAGDRNQFMSIESVVDTMLHELSHIVHDAHDSKFHALWDQLRDEHQGLVLKGYTGEGFLSEGHRLGGSRMPQREARRLAREAAEKRRARPGGTGSGKRLGGAGPRPGENIRSVIADAAERRNRTLRGCATDNLDESQIRDIADAATRNGFRTQAEEDEANDAAIAQALWELVQEDEQAKYGSSYIPPTANNPTGNGGGAVMGDQGGPSSSGSRRSLGNTVDREGHSSDAAAREPRGWTCGTCTLHNPTTFLCCDACGMERPAKATQVMDNRRSRSPKPGRRPVVVDLTQSPPRDRQQSTTASRPTRPAPKASSVPQTWQCSFCGTEMERQWWTCSICGKMKDSSG</sequence>
<dbReference type="PANTHER" id="PTHR46622:SF1">
    <property type="entry name" value="DNA-DEPENDENT METALLOPROTEASE WSS1"/>
    <property type="match status" value="1"/>
</dbReference>
<dbReference type="Pfam" id="PF08325">
    <property type="entry name" value="WLM"/>
    <property type="match status" value="1"/>
</dbReference>
<organism evidence="8 9">
    <name type="scientific">Fusarium piperis</name>
    <dbReference type="NCBI Taxonomy" id="1435070"/>
    <lineage>
        <taxon>Eukaryota</taxon>
        <taxon>Fungi</taxon>
        <taxon>Dikarya</taxon>
        <taxon>Ascomycota</taxon>
        <taxon>Pezizomycotina</taxon>
        <taxon>Sordariomycetes</taxon>
        <taxon>Hypocreomycetidae</taxon>
        <taxon>Hypocreales</taxon>
        <taxon>Nectriaceae</taxon>
        <taxon>Fusarium</taxon>
        <taxon>Fusarium solani species complex</taxon>
    </lineage>
</organism>
<dbReference type="SUPFAM" id="SSF53335">
    <property type="entry name" value="S-adenosyl-L-methionine-dependent methyltransferases"/>
    <property type="match status" value="1"/>
</dbReference>
<dbReference type="GO" id="GO:0005634">
    <property type="term" value="C:nucleus"/>
    <property type="evidence" value="ECO:0007669"/>
    <property type="project" value="TreeGrafter"/>
</dbReference>
<accession>A0A9W8WGM5</accession>
<dbReference type="InterPro" id="IPR029063">
    <property type="entry name" value="SAM-dependent_MTases_sf"/>
</dbReference>
<keyword evidence="1" id="KW-0479">Metal-binding</keyword>
<evidence type="ECO:0000259" key="6">
    <source>
        <dbReference type="PROSITE" id="PS50199"/>
    </source>
</evidence>
<dbReference type="InterPro" id="IPR013536">
    <property type="entry name" value="WLM_dom"/>
</dbReference>
<dbReference type="EMBL" id="JAPEUR010000059">
    <property type="protein sequence ID" value="KAJ4324466.1"/>
    <property type="molecule type" value="Genomic_DNA"/>
</dbReference>
<dbReference type="Gene3D" id="2.30.30.380">
    <property type="entry name" value="Zn-finger domain of Sec23/24"/>
    <property type="match status" value="1"/>
</dbReference>
<feature type="domain" description="RanBP2-type" evidence="6">
    <location>
        <begin position="569"/>
        <end position="599"/>
    </location>
</feature>
<feature type="region of interest" description="Disordered" evidence="5">
    <location>
        <begin position="399"/>
        <end position="447"/>
    </location>
</feature>
<dbReference type="OrthoDB" id="261960at2759"/>
<dbReference type="Proteomes" id="UP001140502">
    <property type="component" value="Unassembled WGS sequence"/>
</dbReference>
<keyword evidence="9" id="KW-1185">Reference proteome</keyword>
<dbReference type="GO" id="GO:0008237">
    <property type="term" value="F:metallopeptidase activity"/>
    <property type="evidence" value="ECO:0007669"/>
    <property type="project" value="TreeGrafter"/>
</dbReference>
<name>A0A9W8WGM5_9HYPO</name>
<dbReference type="PANTHER" id="PTHR46622">
    <property type="entry name" value="DNA-DEPENDENT METALLOPROTEASE WSS1"/>
    <property type="match status" value="1"/>
</dbReference>
<dbReference type="InterPro" id="IPR036443">
    <property type="entry name" value="Znf_RanBP2_sf"/>
</dbReference>
<dbReference type="PROSITE" id="PS01358">
    <property type="entry name" value="ZF_RANBP2_1"/>
    <property type="match status" value="1"/>
</dbReference>
<feature type="compositionally biased region" description="Low complexity" evidence="5">
    <location>
        <begin position="543"/>
        <end position="554"/>
    </location>
</feature>
<feature type="domain" description="WLM" evidence="7">
    <location>
        <begin position="262"/>
        <end position="460"/>
    </location>
</feature>
<evidence type="ECO:0000256" key="4">
    <source>
        <dbReference type="PROSITE-ProRule" id="PRU00322"/>
    </source>
</evidence>
<evidence type="ECO:0000256" key="2">
    <source>
        <dbReference type="ARBA" id="ARBA00022771"/>
    </source>
</evidence>
<feature type="compositionally biased region" description="Polar residues" evidence="5">
    <location>
        <begin position="624"/>
        <end position="640"/>
    </location>
</feature>
<evidence type="ECO:0000259" key="7">
    <source>
        <dbReference type="PROSITE" id="PS51397"/>
    </source>
</evidence>
<dbReference type="AlphaFoldDB" id="A0A9W8WGM5"/>
<feature type="compositionally biased region" description="Basic and acidic residues" evidence="5">
    <location>
        <begin position="557"/>
        <end position="572"/>
    </location>
</feature>
<evidence type="ECO:0000256" key="3">
    <source>
        <dbReference type="ARBA" id="ARBA00022833"/>
    </source>
</evidence>
<dbReference type="Pfam" id="PF13649">
    <property type="entry name" value="Methyltransf_25"/>
    <property type="match status" value="1"/>
</dbReference>
<reference evidence="8" key="1">
    <citation type="submission" date="2022-10" db="EMBL/GenBank/DDBJ databases">
        <title>Tapping the CABI collections for fungal endophytes: first genome assemblies for Collariella, Neodidymelliopsis, Ascochyta clinopodiicola, Didymella pomorum, Didymosphaeria variabile, Neocosmospora piperis and Neocucurbitaria cava.</title>
        <authorList>
            <person name="Hill R."/>
        </authorList>
    </citation>
    <scope>NUCLEOTIDE SEQUENCE</scope>
    <source>
        <strain evidence="8">IMI 366586</strain>
    </source>
</reference>
<dbReference type="GO" id="GO:0006281">
    <property type="term" value="P:DNA repair"/>
    <property type="evidence" value="ECO:0007669"/>
    <property type="project" value="TreeGrafter"/>
</dbReference>
<dbReference type="GO" id="GO:0008270">
    <property type="term" value="F:zinc ion binding"/>
    <property type="evidence" value="ECO:0007669"/>
    <property type="project" value="UniProtKB-KW"/>
</dbReference>
<dbReference type="InterPro" id="IPR041698">
    <property type="entry name" value="Methyltransf_25"/>
</dbReference>
<evidence type="ECO:0000256" key="5">
    <source>
        <dbReference type="SAM" id="MobiDB-lite"/>
    </source>
</evidence>
<evidence type="ECO:0000256" key="1">
    <source>
        <dbReference type="ARBA" id="ARBA00022723"/>
    </source>
</evidence>
<dbReference type="SUPFAM" id="SSF90209">
    <property type="entry name" value="Ran binding protein zinc finger-like"/>
    <property type="match status" value="1"/>
</dbReference>
<feature type="compositionally biased region" description="Gly residues" evidence="5">
    <location>
        <begin position="428"/>
        <end position="441"/>
    </location>
</feature>
<keyword evidence="3" id="KW-0862">Zinc</keyword>
<dbReference type="PROSITE" id="PS50199">
    <property type="entry name" value="ZF_RANBP2_2"/>
    <property type="match status" value="1"/>
</dbReference>
<dbReference type="InterPro" id="IPR001876">
    <property type="entry name" value="Znf_RanBP2"/>
</dbReference>
<feature type="compositionally biased region" description="Basic and acidic residues" evidence="5">
    <location>
        <begin position="408"/>
        <end position="422"/>
    </location>
</feature>
<dbReference type="Gene3D" id="3.40.50.150">
    <property type="entry name" value="Vaccinia Virus protein VP39"/>
    <property type="match status" value="1"/>
</dbReference>
<evidence type="ECO:0000313" key="9">
    <source>
        <dbReference type="Proteomes" id="UP001140502"/>
    </source>
</evidence>
<keyword evidence="2 4" id="KW-0863">Zinc-finger</keyword>
<dbReference type="PROSITE" id="PS51397">
    <property type="entry name" value="WLM"/>
    <property type="match status" value="1"/>
</dbReference>
<gene>
    <name evidence="8" type="ORF">N0V84_003890</name>
</gene>
<dbReference type="InterPro" id="IPR053000">
    <property type="entry name" value="WSS1-like_metalloprotease"/>
</dbReference>
<feature type="compositionally biased region" description="Gly residues" evidence="5">
    <location>
        <begin position="531"/>
        <end position="542"/>
    </location>
</feature>
<comment type="caution">
    <text evidence="8">The sequence shown here is derived from an EMBL/GenBank/DDBJ whole genome shotgun (WGS) entry which is preliminary data.</text>
</comment>